<dbReference type="AlphaFoldDB" id="A0A5B9QZX7"/>
<gene>
    <name evidence="3" type="ORF">UC8_57240</name>
</gene>
<dbReference type="OrthoDB" id="239030at2"/>
<feature type="transmembrane region" description="Helical" evidence="2">
    <location>
        <begin position="479"/>
        <end position="498"/>
    </location>
</feature>
<evidence type="ECO:0000256" key="2">
    <source>
        <dbReference type="SAM" id="Phobius"/>
    </source>
</evidence>
<evidence type="ECO:0000313" key="4">
    <source>
        <dbReference type="Proteomes" id="UP000325286"/>
    </source>
</evidence>
<keyword evidence="2" id="KW-1133">Transmembrane helix</keyword>
<keyword evidence="2" id="KW-0812">Transmembrane</keyword>
<feature type="transmembrane region" description="Helical" evidence="2">
    <location>
        <begin position="454"/>
        <end position="473"/>
    </location>
</feature>
<keyword evidence="4" id="KW-1185">Reference proteome</keyword>
<sequence length="529" mass="56188">MSDTETLQLNCPKCEGAVRVRASAVGRRVRCPRCQADFKVPGVAAAAPEDDDDWLNLDQPLPAPKPPAASKPPAQSSPSATPPATSATPSSPASSSPASASPADVDEFGFAPDSPGAPTLGGNPLGGDLFGGDLPPAPSGPTAGNGSSNAGSGDFNNQDWAALQSVLGPTAGNASSNDTADVADVLSDEDVVSEFRVTCHICGSITYARPDQVGKQVKCHDCYTPITVPPPPKPKKVYKPDIANAEEFGMFDHGEPPPQYDGPVVKSAAEYLREAEEADEEEENNYENPDVRNWAVGVFKIFLDPQVAVHWMLLSILGSLLGGASVLLSAVGLIIPLMIITLLYWGFTFSCGFSIMESVSTNAKRVEGWPYMAPTEWFGELLVVGAAAGICMGPPAILGGMVFGLHPITVMMTMFALFLLFPFVLISILDSESILVPFSAEVTKSVTRCQEQWGVLYLTSGVLFFGMFMFYIVCFMLPPLLAVVMVYTTTIAALFLYFSMIGRLAYAIGHAVNAPPASQAVERERRGSY</sequence>
<dbReference type="KEGG" id="rul:UC8_57240"/>
<evidence type="ECO:0000256" key="1">
    <source>
        <dbReference type="SAM" id="MobiDB-lite"/>
    </source>
</evidence>
<reference evidence="3 4" key="1">
    <citation type="submission" date="2019-08" db="EMBL/GenBank/DDBJ databases">
        <title>Deep-cultivation of Planctomycetes and their phenomic and genomic characterization uncovers novel biology.</title>
        <authorList>
            <person name="Wiegand S."/>
            <person name="Jogler M."/>
            <person name="Boedeker C."/>
            <person name="Pinto D."/>
            <person name="Vollmers J."/>
            <person name="Rivas-Marin E."/>
            <person name="Kohn T."/>
            <person name="Peeters S.H."/>
            <person name="Heuer A."/>
            <person name="Rast P."/>
            <person name="Oberbeckmann S."/>
            <person name="Bunk B."/>
            <person name="Jeske O."/>
            <person name="Meyerdierks A."/>
            <person name="Storesund J.E."/>
            <person name="Kallscheuer N."/>
            <person name="Luecker S."/>
            <person name="Lage O.M."/>
            <person name="Pohl T."/>
            <person name="Merkel B.J."/>
            <person name="Hornburger P."/>
            <person name="Mueller R.-W."/>
            <person name="Bruemmer F."/>
            <person name="Labrenz M."/>
            <person name="Spormann A.M."/>
            <person name="Op den Camp H."/>
            <person name="Overmann J."/>
            <person name="Amann R."/>
            <person name="Jetten M.S.M."/>
            <person name="Mascher T."/>
            <person name="Medema M.H."/>
            <person name="Devos D.P."/>
            <person name="Kaster A.-K."/>
            <person name="Ovreas L."/>
            <person name="Rohde M."/>
            <person name="Galperin M.Y."/>
            <person name="Jogler C."/>
        </authorList>
    </citation>
    <scope>NUCLEOTIDE SEQUENCE [LARGE SCALE GENOMIC DNA]</scope>
    <source>
        <strain evidence="3 4">UC8</strain>
    </source>
</reference>
<organism evidence="3 4">
    <name type="scientific">Roseimaritima ulvae</name>
    <dbReference type="NCBI Taxonomy" id="980254"/>
    <lineage>
        <taxon>Bacteria</taxon>
        <taxon>Pseudomonadati</taxon>
        <taxon>Planctomycetota</taxon>
        <taxon>Planctomycetia</taxon>
        <taxon>Pirellulales</taxon>
        <taxon>Pirellulaceae</taxon>
        <taxon>Roseimaritima</taxon>
    </lineage>
</organism>
<dbReference type="Gene3D" id="2.20.28.160">
    <property type="match status" value="1"/>
</dbReference>
<proteinExistence type="predicted"/>
<feature type="compositionally biased region" description="Low complexity" evidence="1">
    <location>
        <begin position="140"/>
        <end position="153"/>
    </location>
</feature>
<dbReference type="EMBL" id="CP042914">
    <property type="protein sequence ID" value="QEG43672.1"/>
    <property type="molecule type" value="Genomic_DNA"/>
</dbReference>
<feature type="region of interest" description="Disordered" evidence="1">
    <location>
        <begin position="45"/>
        <end position="157"/>
    </location>
</feature>
<accession>A0A5B9QZX7</accession>
<feature type="transmembrane region" description="Helical" evidence="2">
    <location>
        <begin position="308"/>
        <end position="328"/>
    </location>
</feature>
<feature type="compositionally biased region" description="Pro residues" evidence="1">
    <location>
        <begin position="61"/>
        <end position="70"/>
    </location>
</feature>
<protein>
    <submittedName>
        <fullName evidence="3">Uncharacterized protein</fullName>
    </submittedName>
</protein>
<dbReference type="Proteomes" id="UP000325286">
    <property type="component" value="Chromosome"/>
</dbReference>
<feature type="transmembrane region" description="Helical" evidence="2">
    <location>
        <begin position="408"/>
        <end position="429"/>
    </location>
</feature>
<feature type="transmembrane region" description="Helical" evidence="2">
    <location>
        <begin position="334"/>
        <end position="356"/>
    </location>
</feature>
<feature type="compositionally biased region" description="Low complexity" evidence="1">
    <location>
        <begin position="71"/>
        <end position="103"/>
    </location>
</feature>
<dbReference type="RefSeq" id="WP_068138175.1">
    <property type="nucleotide sequence ID" value="NZ_CP042914.1"/>
</dbReference>
<name>A0A5B9QZX7_9BACT</name>
<feature type="transmembrane region" description="Helical" evidence="2">
    <location>
        <begin position="377"/>
        <end position="402"/>
    </location>
</feature>
<evidence type="ECO:0000313" key="3">
    <source>
        <dbReference type="EMBL" id="QEG43672.1"/>
    </source>
</evidence>
<keyword evidence="2" id="KW-0472">Membrane</keyword>